<dbReference type="EMBL" id="FMXQ01000001">
    <property type="protein sequence ID" value="SDB09087.1"/>
    <property type="molecule type" value="Genomic_DNA"/>
</dbReference>
<sequence length="79" mass="9114">MAWTSRDDLRLSIRIGLTRGLRLVRGMRRQLTEAERDRVAEAIADHLHRANWRIESGRPLTGHGDNFDFRPKPPPGKTD</sequence>
<evidence type="ECO:0000313" key="3">
    <source>
        <dbReference type="Proteomes" id="UP000199071"/>
    </source>
</evidence>
<evidence type="ECO:0000256" key="1">
    <source>
        <dbReference type="SAM" id="MobiDB-lite"/>
    </source>
</evidence>
<gene>
    <name evidence="2" type="ORF">SAMN02982931_00801</name>
</gene>
<dbReference type="AlphaFoldDB" id="A0A1G6AL07"/>
<organism evidence="2 3">
    <name type="scientific">Bauldia litoralis</name>
    <dbReference type="NCBI Taxonomy" id="665467"/>
    <lineage>
        <taxon>Bacteria</taxon>
        <taxon>Pseudomonadati</taxon>
        <taxon>Pseudomonadota</taxon>
        <taxon>Alphaproteobacteria</taxon>
        <taxon>Hyphomicrobiales</taxon>
        <taxon>Kaistiaceae</taxon>
        <taxon>Bauldia</taxon>
    </lineage>
</organism>
<dbReference type="STRING" id="665467.SAMN02982931_00801"/>
<proteinExistence type="predicted"/>
<keyword evidence="3" id="KW-1185">Reference proteome</keyword>
<dbReference type="Proteomes" id="UP000199071">
    <property type="component" value="Unassembled WGS sequence"/>
</dbReference>
<evidence type="ECO:0000313" key="2">
    <source>
        <dbReference type="EMBL" id="SDB09087.1"/>
    </source>
</evidence>
<name>A0A1G6AL07_9HYPH</name>
<protein>
    <submittedName>
        <fullName evidence="2">Uncharacterized protein</fullName>
    </submittedName>
</protein>
<accession>A0A1G6AL07</accession>
<feature type="region of interest" description="Disordered" evidence="1">
    <location>
        <begin position="56"/>
        <end position="79"/>
    </location>
</feature>
<reference evidence="2 3" key="1">
    <citation type="submission" date="2016-10" db="EMBL/GenBank/DDBJ databases">
        <authorList>
            <person name="de Groot N.N."/>
        </authorList>
    </citation>
    <scope>NUCLEOTIDE SEQUENCE [LARGE SCALE GENOMIC DNA]</scope>
    <source>
        <strain evidence="2 3">ATCC 35022</strain>
    </source>
</reference>
<dbReference type="RefSeq" id="WP_175478282.1">
    <property type="nucleotide sequence ID" value="NZ_FMXQ01000001.1"/>
</dbReference>